<accession>A0A016TBN7</accession>
<organism evidence="1 2">
    <name type="scientific">Ancylostoma ceylanicum</name>
    <dbReference type="NCBI Taxonomy" id="53326"/>
    <lineage>
        <taxon>Eukaryota</taxon>
        <taxon>Metazoa</taxon>
        <taxon>Ecdysozoa</taxon>
        <taxon>Nematoda</taxon>
        <taxon>Chromadorea</taxon>
        <taxon>Rhabditida</taxon>
        <taxon>Rhabditina</taxon>
        <taxon>Rhabditomorpha</taxon>
        <taxon>Strongyloidea</taxon>
        <taxon>Ancylostomatidae</taxon>
        <taxon>Ancylostomatinae</taxon>
        <taxon>Ancylostoma</taxon>
    </lineage>
</organism>
<gene>
    <name evidence="1" type="primary">Acey_s0118.g766</name>
    <name evidence="1" type="ORF">Y032_0118g766</name>
</gene>
<dbReference type="Proteomes" id="UP000024635">
    <property type="component" value="Unassembled WGS sequence"/>
</dbReference>
<evidence type="ECO:0000313" key="1">
    <source>
        <dbReference type="EMBL" id="EYC00087.1"/>
    </source>
</evidence>
<dbReference type="EMBL" id="JARK01001454">
    <property type="protein sequence ID" value="EYC00087.1"/>
    <property type="molecule type" value="Genomic_DNA"/>
</dbReference>
<keyword evidence="2" id="KW-1185">Reference proteome</keyword>
<name>A0A016TBN7_9BILA</name>
<sequence length="102" mass="11520">MPSLTPWILQRKGGQYDILACFRIITADDTLPIEQLPSSSLLSKPSYGSCTEHWYQNIARCGLLIVLHTSLDKARYTGAEQQPTSENFHERLSLAPPLRHLI</sequence>
<proteinExistence type="predicted"/>
<reference evidence="2" key="1">
    <citation type="journal article" date="2015" name="Nat. Genet.">
        <title>The genome and transcriptome of the zoonotic hookworm Ancylostoma ceylanicum identify infection-specific gene families.</title>
        <authorList>
            <person name="Schwarz E.M."/>
            <person name="Hu Y."/>
            <person name="Antoshechkin I."/>
            <person name="Miller M.M."/>
            <person name="Sternberg P.W."/>
            <person name="Aroian R.V."/>
        </authorList>
    </citation>
    <scope>NUCLEOTIDE SEQUENCE</scope>
    <source>
        <strain evidence="2">HY135</strain>
    </source>
</reference>
<protein>
    <submittedName>
        <fullName evidence="1">Uncharacterized protein</fullName>
    </submittedName>
</protein>
<comment type="caution">
    <text evidence="1">The sequence shown here is derived from an EMBL/GenBank/DDBJ whole genome shotgun (WGS) entry which is preliminary data.</text>
</comment>
<dbReference type="AlphaFoldDB" id="A0A016TBN7"/>
<evidence type="ECO:0000313" key="2">
    <source>
        <dbReference type="Proteomes" id="UP000024635"/>
    </source>
</evidence>